<dbReference type="AlphaFoldDB" id="A0A4U5NBH5"/>
<feature type="compositionally biased region" description="Low complexity" evidence="1">
    <location>
        <begin position="30"/>
        <end position="40"/>
    </location>
</feature>
<reference evidence="2 3" key="2">
    <citation type="journal article" date="2019" name="G3 (Bethesda)">
        <title>Hybrid Assembly of the Genome of the Entomopathogenic Nematode Steinernema carpocapsae Identifies the X-Chromosome.</title>
        <authorList>
            <person name="Serra L."/>
            <person name="Macchietto M."/>
            <person name="Macias-Munoz A."/>
            <person name="McGill C.J."/>
            <person name="Rodriguez I.M."/>
            <person name="Rodriguez B."/>
            <person name="Murad R."/>
            <person name="Mortazavi A."/>
        </authorList>
    </citation>
    <scope>NUCLEOTIDE SEQUENCE [LARGE SCALE GENOMIC DNA]</scope>
    <source>
        <strain evidence="2 3">ALL</strain>
    </source>
</reference>
<dbReference type="EMBL" id="AZBU02000004">
    <property type="protein sequence ID" value="TKR80179.1"/>
    <property type="molecule type" value="Genomic_DNA"/>
</dbReference>
<dbReference type="Proteomes" id="UP000298663">
    <property type="component" value="Unassembled WGS sequence"/>
</dbReference>
<comment type="caution">
    <text evidence="2">The sequence shown here is derived from an EMBL/GenBank/DDBJ whole genome shotgun (WGS) entry which is preliminary data.</text>
</comment>
<proteinExistence type="predicted"/>
<keyword evidence="3" id="KW-1185">Reference proteome</keyword>
<evidence type="ECO:0000313" key="2">
    <source>
        <dbReference type="EMBL" id="TKR80179.1"/>
    </source>
</evidence>
<gene>
    <name evidence="2" type="ORF">L596_014295</name>
</gene>
<name>A0A4U5NBH5_STECR</name>
<reference evidence="2 3" key="1">
    <citation type="journal article" date="2015" name="Genome Biol.">
        <title>Comparative genomics of Steinernema reveals deeply conserved gene regulatory networks.</title>
        <authorList>
            <person name="Dillman A.R."/>
            <person name="Macchietto M."/>
            <person name="Porter C.F."/>
            <person name="Rogers A."/>
            <person name="Williams B."/>
            <person name="Antoshechkin I."/>
            <person name="Lee M.M."/>
            <person name="Goodwin Z."/>
            <person name="Lu X."/>
            <person name="Lewis E.E."/>
            <person name="Goodrich-Blair H."/>
            <person name="Stock S.P."/>
            <person name="Adams B.J."/>
            <person name="Sternberg P.W."/>
            <person name="Mortazavi A."/>
        </authorList>
    </citation>
    <scope>NUCLEOTIDE SEQUENCE [LARGE SCALE GENOMIC DNA]</scope>
    <source>
        <strain evidence="2 3">ALL</strain>
    </source>
</reference>
<organism evidence="2 3">
    <name type="scientific">Steinernema carpocapsae</name>
    <name type="common">Entomopathogenic nematode</name>
    <dbReference type="NCBI Taxonomy" id="34508"/>
    <lineage>
        <taxon>Eukaryota</taxon>
        <taxon>Metazoa</taxon>
        <taxon>Ecdysozoa</taxon>
        <taxon>Nematoda</taxon>
        <taxon>Chromadorea</taxon>
        <taxon>Rhabditida</taxon>
        <taxon>Tylenchina</taxon>
        <taxon>Panagrolaimomorpha</taxon>
        <taxon>Strongyloidoidea</taxon>
        <taxon>Steinernematidae</taxon>
        <taxon>Steinernema</taxon>
    </lineage>
</organism>
<feature type="region of interest" description="Disordered" evidence="1">
    <location>
        <begin position="25"/>
        <end position="79"/>
    </location>
</feature>
<evidence type="ECO:0000313" key="3">
    <source>
        <dbReference type="Proteomes" id="UP000298663"/>
    </source>
</evidence>
<accession>A0A4U5NBH5</accession>
<sequence>MKSRRRSADDVVGRHNITCVVSIKTYFPQSSNGGNSSLVGSGCGREKNEVNSDSSPASKRPDPSVVSPTPRLDTRNSGS</sequence>
<evidence type="ECO:0000256" key="1">
    <source>
        <dbReference type="SAM" id="MobiDB-lite"/>
    </source>
</evidence>
<protein>
    <submittedName>
        <fullName evidence="2">Uncharacterized protein</fullName>
    </submittedName>
</protein>